<comment type="similarity">
    <text evidence="1">Belongs to the CapA family.</text>
</comment>
<dbReference type="InterPro" id="IPR019079">
    <property type="entry name" value="Capsule_synth_CapA"/>
</dbReference>
<accession>A0A1G2CHV8</accession>
<dbReference type="Proteomes" id="UP000178880">
    <property type="component" value="Unassembled WGS sequence"/>
</dbReference>
<dbReference type="InterPro" id="IPR052169">
    <property type="entry name" value="CW_Biosynth-Accessory"/>
</dbReference>
<dbReference type="PANTHER" id="PTHR33393:SF11">
    <property type="entry name" value="POLYGLUTAMINE SYNTHESIS ACCESSORY PROTEIN RV0574C-RELATED"/>
    <property type="match status" value="1"/>
</dbReference>
<dbReference type="AlphaFoldDB" id="A0A1G2CHV8"/>
<organism evidence="3 4">
    <name type="scientific">Candidatus Liptonbacteria bacterium RIFCSPLOWO2_01_FULL_52_25</name>
    <dbReference type="NCBI Taxonomy" id="1798650"/>
    <lineage>
        <taxon>Bacteria</taxon>
        <taxon>Candidatus Liptoniibacteriota</taxon>
    </lineage>
</organism>
<reference evidence="3 4" key="1">
    <citation type="journal article" date="2016" name="Nat. Commun.">
        <title>Thousands of microbial genomes shed light on interconnected biogeochemical processes in an aquifer system.</title>
        <authorList>
            <person name="Anantharaman K."/>
            <person name="Brown C.T."/>
            <person name="Hug L.A."/>
            <person name="Sharon I."/>
            <person name="Castelle C.J."/>
            <person name="Probst A.J."/>
            <person name="Thomas B.C."/>
            <person name="Singh A."/>
            <person name="Wilkins M.J."/>
            <person name="Karaoz U."/>
            <person name="Brodie E.L."/>
            <person name="Williams K.H."/>
            <person name="Hubbard S.S."/>
            <person name="Banfield J.F."/>
        </authorList>
    </citation>
    <scope>NUCLEOTIDE SEQUENCE [LARGE SCALE GENOMIC DNA]</scope>
</reference>
<dbReference type="STRING" id="1798650.A2945_00620"/>
<feature type="domain" description="Capsule synthesis protein CapA" evidence="2">
    <location>
        <begin position="60"/>
        <end position="298"/>
    </location>
</feature>
<evidence type="ECO:0000259" key="2">
    <source>
        <dbReference type="SMART" id="SM00854"/>
    </source>
</evidence>
<name>A0A1G2CHV8_9BACT</name>
<dbReference type="SUPFAM" id="SSF56300">
    <property type="entry name" value="Metallo-dependent phosphatases"/>
    <property type="match status" value="1"/>
</dbReference>
<protein>
    <recommendedName>
        <fullName evidence="2">Capsule synthesis protein CapA domain-containing protein</fullName>
    </recommendedName>
</protein>
<evidence type="ECO:0000313" key="4">
    <source>
        <dbReference type="Proteomes" id="UP000178880"/>
    </source>
</evidence>
<dbReference type="Pfam" id="PF09587">
    <property type="entry name" value="PGA_cap"/>
    <property type="match status" value="1"/>
</dbReference>
<comment type="caution">
    <text evidence="3">The sequence shown here is derived from an EMBL/GenBank/DDBJ whole genome shotgun (WGS) entry which is preliminary data.</text>
</comment>
<dbReference type="InterPro" id="IPR029052">
    <property type="entry name" value="Metallo-depent_PP-like"/>
</dbReference>
<proteinExistence type="inferred from homology"/>
<evidence type="ECO:0000256" key="1">
    <source>
        <dbReference type="ARBA" id="ARBA00005662"/>
    </source>
</evidence>
<dbReference type="PANTHER" id="PTHR33393">
    <property type="entry name" value="POLYGLUTAMINE SYNTHESIS ACCESSORY PROTEIN RV0574C-RELATED"/>
    <property type="match status" value="1"/>
</dbReference>
<dbReference type="Gene3D" id="3.60.21.10">
    <property type="match status" value="1"/>
</dbReference>
<gene>
    <name evidence="3" type="ORF">A2945_00620</name>
</gene>
<evidence type="ECO:0000313" key="3">
    <source>
        <dbReference type="EMBL" id="OGY99997.1"/>
    </source>
</evidence>
<dbReference type="EMBL" id="MHLA01000010">
    <property type="protein sequence ID" value="OGY99997.1"/>
    <property type="molecule type" value="Genomic_DNA"/>
</dbReference>
<dbReference type="CDD" id="cd07381">
    <property type="entry name" value="MPP_CapA"/>
    <property type="match status" value="1"/>
</dbReference>
<dbReference type="SMART" id="SM00854">
    <property type="entry name" value="PGA_cap"/>
    <property type="match status" value="1"/>
</dbReference>
<sequence>MQSLAYLILIAVSVLMYGAAFVVHENLSVLYERAMSRNFDIVRIEELFGARVANWKGQIDLLFVGDIMLSRSVGKAIAQRNDPTYPFHEIAEQVQNADIAFGNLEGPISGRGTNRGSIYSFRADPAAVAGLRFAGFDVLSLANNHIFDWGPEALRDTVNFLSQSGIHAVGAGANREAANRSGMLTARNNNVAFLAYTTLYPKSLEAGTSSPGISSFEMEKVRETIRALRDEADVIVVSLHWGEEYRTTSTIAQQGIAQALIDAGADLVVGHHPHVMQEIERYKHGWIAYSLGNFVFDQNFSEETMRGLTLTATVARGKLTGIKTSVVQISDTFQPSIPDASNSGDL</sequence>